<dbReference type="EMBL" id="AP019697">
    <property type="protein sequence ID" value="BBK25615.1"/>
    <property type="molecule type" value="Genomic_DNA"/>
</dbReference>
<dbReference type="KEGG" id="dho:Dia5BBH33_15500"/>
<dbReference type="GeneID" id="92716772"/>
<name>A0A8D5A6L6_9FIRM</name>
<sequence>MNHPQPYNTQVLSTNPLSPNILLILKTLNNVFGSILPSSKKDNPTFINSSRFFANDLIREELAKSIISSTSNNAIKLVPFSRSSWALVLMLDSLHHIAYCIINKTALERQQNNRDREKPGYIQALLKLLNQGLTPSEPSLFPQTNEELFSKETCQAEFDKMFSNDENAEILKKSRLIIVEYTAPHGLLMQISALLLNQSFEIAKKLNLNKYIYHEPYYQENNDVSNISASYEKPADITLKGKLPFESSAGIKHDIQAPGLLSLKQKDEDVDQK</sequence>
<organism evidence="1 2">
    <name type="scientific">Dialister hominis</name>
    <dbReference type="NCBI Taxonomy" id="2582419"/>
    <lineage>
        <taxon>Bacteria</taxon>
        <taxon>Bacillati</taxon>
        <taxon>Bacillota</taxon>
        <taxon>Negativicutes</taxon>
        <taxon>Veillonellales</taxon>
        <taxon>Veillonellaceae</taxon>
        <taxon>Dialister</taxon>
    </lineage>
</organism>
<dbReference type="RefSeq" id="WP_143332694.1">
    <property type="nucleotide sequence ID" value="NZ_AP019697.1"/>
</dbReference>
<dbReference type="Proteomes" id="UP000320585">
    <property type="component" value="Chromosome"/>
</dbReference>
<keyword evidence="2" id="KW-1185">Reference proteome</keyword>
<proteinExistence type="predicted"/>
<dbReference type="InterPro" id="IPR046028">
    <property type="entry name" value="DUF5986"/>
</dbReference>
<reference evidence="2" key="1">
    <citation type="submission" date="2019-05" db="EMBL/GenBank/DDBJ databases">
        <title>Complete genome sequencing of Dialister sp. strain 5BBH33.</title>
        <authorList>
            <person name="Sakamoto M."/>
            <person name="Murakami T."/>
            <person name="Mori H."/>
        </authorList>
    </citation>
    <scope>NUCLEOTIDE SEQUENCE [LARGE SCALE GENOMIC DNA]</scope>
    <source>
        <strain evidence="2">5BBH33</strain>
    </source>
</reference>
<evidence type="ECO:0000313" key="1">
    <source>
        <dbReference type="EMBL" id="BBK25615.1"/>
    </source>
</evidence>
<dbReference type="AlphaFoldDB" id="A0A8D5A6L6"/>
<evidence type="ECO:0000313" key="2">
    <source>
        <dbReference type="Proteomes" id="UP000320585"/>
    </source>
</evidence>
<dbReference type="Pfam" id="PF19448">
    <property type="entry name" value="DUF5986"/>
    <property type="match status" value="1"/>
</dbReference>
<gene>
    <name evidence="1" type="ORF">Dia5BBH33_15500</name>
</gene>
<protein>
    <submittedName>
        <fullName evidence="1">Uncharacterized protein</fullName>
    </submittedName>
</protein>
<accession>A0A8D5A6L6</accession>